<dbReference type="HOGENOM" id="CLU_829186_0_0_1"/>
<dbReference type="AlphaFoldDB" id="F4RJT6"/>
<sequence length="335" mass="38452">MPRSSNNKLSRSKLLLGFIPKILFLSFLSFASTKDSEDKNSVGSIKKRCVFMDDGFELKDCGNAPTQSEFAEFLKRQAKEVARLAREFPCGYTYCPKFKRDLEFIYKSIEKHEDEVRLKSNSGDVSDENLDNRHITKEMLEETHIKTNHQNSEASDVSMKGVHEREPIKPSESLLLMAGPTTLQILISPKHPIYRAPEAFKVPSSKLLGEIPKTKEPKYEEKAEDRKEKPKTQSADYPWSSDQLDPEILKHLFTPDSYSLPPKIDQEMLKHSVTPDLDNSPPRIYNLPEPVSARAYNRVPDDFQETSSTSIDDLVQNLEPEFDEILRFIRIEIDE</sequence>
<feature type="region of interest" description="Disordered" evidence="1">
    <location>
        <begin position="211"/>
        <end position="241"/>
    </location>
</feature>
<gene>
    <name evidence="2" type="ORF">MELLADRAFT_62682</name>
</gene>
<dbReference type="RefSeq" id="XP_007409276.1">
    <property type="nucleotide sequence ID" value="XM_007409214.1"/>
</dbReference>
<dbReference type="Proteomes" id="UP000001072">
    <property type="component" value="Unassembled WGS sequence"/>
</dbReference>
<dbReference type="VEuPathDB" id="FungiDB:MELLADRAFT_62682"/>
<feature type="compositionally biased region" description="Basic and acidic residues" evidence="1">
    <location>
        <begin position="212"/>
        <end position="231"/>
    </location>
</feature>
<evidence type="ECO:0000313" key="2">
    <source>
        <dbReference type="EMBL" id="EGG07369.1"/>
    </source>
</evidence>
<dbReference type="GeneID" id="18929950"/>
<dbReference type="EMBL" id="GL883104">
    <property type="protein sequence ID" value="EGG07369.1"/>
    <property type="molecule type" value="Genomic_DNA"/>
</dbReference>
<dbReference type="InParanoid" id="F4RJT6"/>
<proteinExistence type="predicted"/>
<feature type="compositionally biased region" description="Polar residues" evidence="1">
    <location>
        <begin position="232"/>
        <end position="241"/>
    </location>
</feature>
<keyword evidence="3" id="KW-1185">Reference proteome</keyword>
<dbReference type="KEGG" id="mlr:MELLADRAFT_62682"/>
<reference evidence="3" key="1">
    <citation type="journal article" date="2011" name="Proc. Natl. Acad. Sci. U.S.A.">
        <title>Obligate biotrophy features unraveled by the genomic analysis of rust fungi.</title>
        <authorList>
            <person name="Duplessis S."/>
            <person name="Cuomo C.A."/>
            <person name="Lin Y.-C."/>
            <person name="Aerts A."/>
            <person name="Tisserant E."/>
            <person name="Veneault-Fourrey C."/>
            <person name="Joly D.L."/>
            <person name="Hacquard S."/>
            <person name="Amselem J."/>
            <person name="Cantarel B.L."/>
            <person name="Chiu R."/>
            <person name="Coutinho P.M."/>
            <person name="Feau N."/>
            <person name="Field M."/>
            <person name="Frey P."/>
            <person name="Gelhaye E."/>
            <person name="Goldberg J."/>
            <person name="Grabherr M.G."/>
            <person name="Kodira C.D."/>
            <person name="Kohler A."/>
            <person name="Kuees U."/>
            <person name="Lindquist E.A."/>
            <person name="Lucas S.M."/>
            <person name="Mago R."/>
            <person name="Mauceli E."/>
            <person name="Morin E."/>
            <person name="Murat C."/>
            <person name="Pangilinan J.L."/>
            <person name="Park R."/>
            <person name="Pearson M."/>
            <person name="Quesneville H."/>
            <person name="Rouhier N."/>
            <person name="Sakthikumar S."/>
            <person name="Salamov A.A."/>
            <person name="Schmutz J."/>
            <person name="Selles B."/>
            <person name="Shapiro H."/>
            <person name="Tanguay P."/>
            <person name="Tuskan G.A."/>
            <person name="Henrissat B."/>
            <person name="Van de Peer Y."/>
            <person name="Rouze P."/>
            <person name="Ellis J.G."/>
            <person name="Dodds P.N."/>
            <person name="Schein J.E."/>
            <person name="Zhong S."/>
            <person name="Hamelin R.C."/>
            <person name="Grigoriev I.V."/>
            <person name="Szabo L.J."/>
            <person name="Martin F."/>
        </authorList>
    </citation>
    <scope>NUCLEOTIDE SEQUENCE [LARGE SCALE GENOMIC DNA]</scope>
    <source>
        <strain evidence="3">98AG31 / pathotype 3-4-7</strain>
    </source>
</reference>
<protein>
    <submittedName>
        <fullName evidence="2">Uncharacterized protein</fullName>
    </submittedName>
</protein>
<name>F4RJT6_MELLP</name>
<accession>F4RJT6</accession>
<dbReference type="OrthoDB" id="2498277at2759"/>
<evidence type="ECO:0000313" key="3">
    <source>
        <dbReference type="Proteomes" id="UP000001072"/>
    </source>
</evidence>
<evidence type="ECO:0000256" key="1">
    <source>
        <dbReference type="SAM" id="MobiDB-lite"/>
    </source>
</evidence>
<organism evidence="3">
    <name type="scientific">Melampsora larici-populina (strain 98AG31 / pathotype 3-4-7)</name>
    <name type="common">Poplar leaf rust fungus</name>
    <dbReference type="NCBI Taxonomy" id="747676"/>
    <lineage>
        <taxon>Eukaryota</taxon>
        <taxon>Fungi</taxon>
        <taxon>Dikarya</taxon>
        <taxon>Basidiomycota</taxon>
        <taxon>Pucciniomycotina</taxon>
        <taxon>Pucciniomycetes</taxon>
        <taxon>Pucciniales</taxon>
        <taxon>Melampsoraceae</taxon>
        <taxon>Melampsora</taxon>
    </lineage>
</organism>